<evidence type="ECO:0000313" key="2">
    <source>
        <dbReference type="Proteomes" id="UP000273143"/>
    </source>
</evidence>
<name>A0A3Q9JL42_9GAMM</name>
<dbReference type="KEGG" id="emo:DM558_15285"/>
<dbReference type="RefSeq" id="WP_109703682.1">
    <property type="nucleotide sequence ID" value="NZ_CP029822.1"/>
</dbReference>
<accession>A0A3Q9JL42</accession>
<organism evidence="1 2">
    <name type="scientific">Entomomonas moraniae</name>
    <dbReference type="NCBI Taxonomy" id="2213226"/>
    <lineage>
        <taxon>Bacteria</taxon>
        <taxon>Pseudomonadati</taxon>
        <taxon>Pseudomonadota</taxon>
        <taxon>Gammaproteobacteria</taxon>
        <taxon>Pseudomonadales</taxon>
        <taxon>Pseudomonadaceae</taxon>
        <taxon>Entomomonas</taxon>
    </lineage>
</organism>
<dbReference type="AlphaFoldDB" id="A0A3Q9JL42"/>
<evidence type="ECO:0000313" key="1">
    <source>
        <dbReference type="EMBL" id="AZS52051.1"/>
    </source>
</evidence>
<dbReference type="EMBL" id="CP029822">
    <property type="protein sequence ID" value="AZS52051.1"/>
    <property type="molecule type" value="Genomic_DNA"/>
</dbReference>
<dbReference type="Proteomes" id="UP000273143">
    <property type="component" value="Chromosome"/>
</dbReference>
<keyword evidence="2" id="KW-1185">Reference proteome</keyword>
<dbReference type="PROSITE" id="PS51257">
    <property type="entry name" value="PROKAR_LIPOPROTEIN"/>
    <property type="match status" value="1"/>
</dbReference>
<gene>
    <name evidence="1" type="ORF">DM558_15285</name>
</gene>
<reference evidence="2" key="1">
    <citation type="submission" date="2018-06" db="EMBL/GenBank/DDBJ databases">
        <title>Complete genome of Pseudomonas insecticola strain QZS01.</title>
        <authorList>
            <person name="Wang J."/>
            <person name="Su Q."/>
        </authorList>
    </citation>
    <scope>NUCLEOTIDE SEQUENCE [LARGE SCALE GENOMIC DNA]</scope>
    <source>
        <strain evidence="2">QZS01</strain>
    </source>
</reference>
<proteinExistence type="predicted"/>
<protein>
    <recommendedName>
        <fullName evidence="3">Lipoprotein</fullName>
    </recommendedName>
</protein>
<evidence type="ECO:0008006" key="3">
    <source>
        <dbReference type="Google" id="ProtNLM"/>
    </source>
</evidence>
<sequence length="140" mass="16564">MKKIISITIGLSLFGCASEKGYQEHLNKWQGVDTLTLIRDWGAPEQVYSFEGHDFYVYSRESYGKNPRYPYTCPDLQKIDKDDSDFLKDYKKDQNKKTINKCIEDRQTQPREIYYQCKTTFEVFNGKVIHYKFEGNNCVK</sequence>